<dbReference type="InterPro" id="IPR023159">
    <property type="entry name" value="SO1590-like_sf"/>
</dbReference>
<accession>A0ABP9PA97</accession>
<protein>
    <recommendedName>
        <fullName evidence="4">DUF3224 domain-containing protein</fullName>
    </recommendedName>
</protein>
<evidence type="ECO:0000256" key="1">
    <source>
        <dbReference type="SAM" id="MobiDB-lite"/>
    </source>
</evidence>
<proteinExistence type="predicted"/>
<gene>
    <name evidence="2" type="ORF">GCM10023320_84370</name>
</gene>
<feature type="region of interest" description="Disordered" evidence="1">
    <location>
        <begin position="161"/>
        <end position="180"/>
    </location>
</feature>
<reference evidence="3" key="1">
    <citation type="journal article" date="2019" name="Int. J. Syst. Evol. Microbiol.">
        <title>The Global Catalogue of Microorganisms (GCM) 10K type strain sequencing project: providing services to taxonomists for standard genome sequencing and annotation.</title>
        <authorList>
            <consortium name="The Broad Institute Genomics Platform"/>
            <consortium name="The Broad Institute Genome Sequencing Center for Infectious Disease"/>
            <person name="Wu L."/>
            <person name="Ma J."/>
        </authorList>
    </citation>
    <scope>NUCLEOTIDE SEQUENCE [LARGE SCALE GENOMIC DNA]</scope>
    <source>
        <strain evidence="3">JCM 18302</strain>
    </source>
</reference>
<evidence type="ECO:0000313" key="3">
    <source>
        <dbReference type="Proteomes" id="UP001500804"/>
    </source>
</evidence>
<dbReference type="RefSeq" id="WP_345613676.1">
    <property type="nucleotide sequence ID" value="NZ_BAABJO010000075.1"/>
</dbReference>
<dbReference type="SUPFAM" id="SSF159238">
    <property type="entry name" value="SO1590-like"/>
    <property type="match status" value="1"/>
</dbReference>
<comment type="caution">
    <text evidence="2">The sequence shown here is derived from an EMBL/GenBank/DDBJ whole genome shotgun (WGS) entry which is preliminary data.</text>
</comment>
<feature type="compositionally biased region" description="Basic and acidic residues" evidence="1">
    <location>
        <begin position="161"/>
        <end position="171"/>
    </location>
</feature>
<name>A0ABP9PA97_9PSEU</name>
<evidence type="ECO:0008006" key="4">
    <source>
        <dbReference type="Google" id="ProtNLM"/>
    </source>
</evidence>
<dbReference type="Proteomes" id="UP001500804">
    <property type="component" value="Unassembled WGS sequence"/>
</dbReference>
<evidence type="ECO:0000313" key="2">
    <source>
        <dbReference type="EMBL" id="GAA5143356.1"/>
    </source>
</evidence>
<dbReference type="Gene3D" id="2.40.350.10">
    <property type="entry name" value="SO1590-like"/>
    <property type="match status" value="1"/>
</dbReference>
<sequence>MTFQWGGLADTTEGLDAQQPPAHATRHRSRVEVIGYEKHDISTHEDGSMLVSTVLTERFSGAIQGMGYADHLRVLRPDGSGITTGIERIVGSIDGRKGSFILTAHGRNHSNGEVSGSWTVQPGSGTGELAGIRGRGAFTAKPDVDGTMHAEDEFVCWFEDKPAADAGRDTEADAPAPTGT</sequence>
<dbReference type="InterPro" id="IPR021607">
    <property type="entry name" value="DUF3224"/>
</dbReference>
<dbReference type="Pfam" id="PF11528">
    <property type="entry name" value="DUF3224"/>
    <property type="match status" value="1"/>
</dbReference>
<keyword evidence="3" id="KW-1185">Reference proteome</keyword>
<feature type="region of interest" description="Disordered" evidence="1">
    <location>
        <begin position="1"/>
        <end position="28"/>
    </location>
</feature>
<organism evidence="2 3">
    <name type="scientific">Pseudonocardia adelaidensis</name>
    <dbReference type="NCBI Taxonomy" id="648754"/>
    <lineage>
        <taxon>Bacteria</taxon>
        <taxon>Bacillati</taxon>
        <taxon>Actinomycetota</taxon>
        <taxon>Actinomycetes</taxon>
        <taxon>Pseudonocardiales</taxon>
        <taxon>Pseudonocardiaceae</taxon>
        <taxon>Pseudonocardia</taxon>
    </lineage>
</organism>
<dbReference type="EMBL" id="BAABJO010000075">
    <property type="protein sequence ID" value="GAA5143356.1"/>
    <property type="molecule type" value="Genomic_DNA"/>
</dbReference>